<sequence length="82" mass="8696">MIVSSACAAEIPPATRAVAASKLAERAIFAKIFIKPLRSVLGRLRTAPYGGKGQQAACHGRDALIPLAENRLLPVVRKSFAI</sequence>
<evidence type="ECO:0000313" key="1">
    <source>
        <dbReference type="EMBL" id="BCJ91512.1"/>
    </source>
</evidence>
<proteinExistence type="predicted"/>
<dbReference type="EMBL" id="AP023361">
    <property type="protein sequence ID" value="BCJ91512.1"/>
    <property type="molecule type" value="Genomic_DNA"/>
</dbReference>
<dbReference type="KEGG" id="tso:IZ6_22470"/>
<evidence type="ECO:0000313" key="2">
    <source>
        <dbReference type="Proteomes" id="UP000515317"/>
    </source>
</evidence>
<name>A0A6S6QW88_9HYPH</name>
<dbReference type="Proteomes" id="UP000515317">
    <property type="component" value="Chromosome"/>
</dbReference>
<organism evidence="1 2">
    <name type="scientific">Terrihabitans soli</name>
    <dbReference type="NCBI Taxonomy" id="708113"/>
    <lineage>
        <taxon>Bacteria</taxon>
        <taxon>Pseudomonadati</taxon>
        <taxon>Pseudomonadota</taxon>
        <taxon>Alphaproteobacteria</taxon>
        <taxon>Hyphomicrobiales</taxon>
        <taxon>Terrihabitans</taxon>
    </lineage>
</organism>
<keyword evidence="2" id="KW-1185">Reference proteome</keyword>
<gene>
    <name evidence="1" type="ORF">IZ6_22470</name>
</gene>
<accession>A0A6S6QW88</accession>
<reference evidence="1 2" key="1">
    <citation type="submission" date="2020-08" db="EMBL/GenBank/DDBJ databases">
        <title>Genome sequence of Rhizobiales bacterium strain IZ6.</title>
        <authorList>
            <person name="Nakai R."/>
            <person name="Naganuma T."/>
        </authorList>
    </citation>
    <scope>NUCLEOTIDE SEQUENCE [LARGE SCALE GENOMIC DNA]</scope>
    <source>
        <strain evidence="1 2">IZ6</strain>
    </source>
</reference>
<dbReference type="AlphaFoldDB" id="A0A6S6QW88"/>
<protein>
    <submittedName>
        <fullName evidence="1">Uncharacterized protein</fullName>
    </submittedName>
</protein>